<evidence type="ECO:0000313" key="3">
    <source>
        <dbReference type="Proteomes" id="UP000467841"/>
    </source>
</evidence>
<keyword evidence="3" id="KW-1185">Reference proteome</keyword>
<feature type="region of interest" description="Disordered" evidence="1">
    <location>
        <begin position="1"/>
        <end position="71"/>
    </location>
</feature>
<name>A0A6D2K692_9BRAS</name>
<evidence type="ECO:0000256" key="1">
    <source>
        <dbReference type="SAM" id="MobiDB-lite"/>
    </source>
</evidence>
<sequence>MDSYNRFERASSTKAKEATPLRDEEEEEPKLDRADRNPVEWSAPDGRLPLQTTTLPPSSLGGTEAKFGGANSSSIELGVKTRKVVSRQKCLFKSSWWILVMKYVLATDPMVGSVDFATWL</sequence>
<comment type="caution">
    <text evidence="2">The sequence shown here is derived from an EMBL/GenBank/DDBJ whole genome shotgun (WGS) entry which is preliminary data.</text>
</comment>
<dbReference type="AlphaFoldDB" id="A0A6D2K692"/>
<dbReference type="EMBL" id="CACVBM020001314">
    <property type="protein sequence ID" value="CAA7045067.1"/>
    <property type="molecule type" value="Genomic_DNA"/>
</dbReference>
<feature type="compositionally biased region" description="Basic and acidic residues" evidence="1">
    <location>
        <begin position="1"/>
        <end position="22"/>
    </location>
</feature>
<evidence type="ECO:0000313" key="2">
    <source>
        <dbReference type="EMBL" id="CAA7045067.1"/>
    </source>
</evidence>
<reference evidence="2" key="1">
    <citation type="submission" date="2020-01" db="EMBL/GenBank/DDBJ databases">
        <authorList>
            <person name="Mishra B."/>
        </authorList>
    </citation>
    <scope>NUCLEOTIDE SEQUENCE [LARGE SCALE GENOMIC DNA]</scope>
</reference>
<gene>
    <name evidence="2" type="ORF">MERR_LOCUS32302</name>
</gene>
<accession>A0A6D2K692</accession>
<proteinExistence type="predicted"/>
<organism evidence="2 3">
    <name type="scientific">Microthlaspi erraticum</name>
    <dbReference type="NCBI Taxonomy" id="1685480"/>
    <lineage>
        <taxon>Eukaryota</taxon>
        <taxon>Viridiplantae</taxon>
        <taxon>Streptophyta</taxon>
        <taxon>Embryophyta</taxon>
        <taxon>Tracheophyta</taxon>
        <taxon>Spermatophyta</taxon>
        <taxon>Magnoliopsida</taxon>
        <taxon>eudicotyledons</taxon>
        <taxon>Gunneridae</taxon>
        <taxon>Pentapetalae</taxon>
        <taxon>rosids</taxon>
        <taxon>malvids</taxon>
        <taxon>Brassicales</taxon>
        <taxon>Brassicaceae</taxon>
        <taxon>Coluteocarpeae</taxon>
        <taxon>Microthlaspi</taxon>
    </lineage>
</organism>
<dbReference type="Proteomes" id="UP000467841">
    <property type="component" value="Unassembled WGS sequence"/>
</dbReference>
<protein>
    <submittedName>
        <fullName evidence="2">Uncharacterized protein</fullName>
    </submittedName>
</protein>
<feature type="compositionally biased region" description="Polar residues" evidence="1">
    <location>
        <begin position="50"/>
        <end position="61"/>
    </location>
</feature>